<dbReference type="AlphaFoldDB" id="A0A4R5KQX5"/>
<dbReference type="Gene3D" id="3.90.1640.10">
    <property type="entry name" value="inorganic pyrophosphatase (n-terminal core)"/>
    <property type="match status" value="1"/>
</dbReference>
<dbReference type="InterPro" id="IPR051319">
    <property type="entry name" value="Oligoribo/pAp-PDE_c-di-AMP_PDE"/>
</dbReference>
<evidence type="ECO:0000313" key="3">
    <source>
        <dbReference type="EMBL" id="TDF98183.1"/>
    </source>
</evidence>
<dbReference type="RefSeq" id="WP_133228030.1">
    <property type="nucleotide sequence ID" value="NZ_SMRT01000004.1"/>
</dbReference>
<proteinExistence type="predicted"/>
<dbReference type="Gene3D" id="3.10.310.30">
    <property type="match status" value="1"/>
</dbReference>
<dbReference type="EMBL" id="SMRT01000004">
    <property type="protein sequence ID" value="TDF98183.1"/>
    <property type="molecule type" value="Genomic_DNA"/>
</dbReference>
<evidence type="ECO:0000313" key="4">
    <source>
        <dbReference type="Proteomes" id="UP000295636"/>
    </source>
</evidence>
<sequence length="334" mass="36054">MTFTAHSDAYAVELEQAAQFIRNNDDFLVVSHIQPDGDAAGSTFAAAWILNALGKRFTLINEGPMPDKYMYMADGRLTILNYTDMPDSLPSFRTVISVDCADFSRIGAVNKLFAEKARLLNIDHHATNDRFGDANLVVAEAAATVEVLYDLAVHMAVPFTHELNVCIYSGLLTDTGGFRYANTSAKVMHIAADLLKRGVKGHELAERLLEKLSYPQVSIIKLSLNTLAFAHRNQVAWLSVSMDDLAASGASSDDLDGLVNYPRNVEGVEVGLLFKQREAGLVKVSLRSAGKVDVSRVAQAFGGGGHVRAAGCAVRGTLEQAIQQVVEEVGKALA</sequence>
<dbReference type="OrthoDB" id="9803668at2"/>
<organism evidence="3 4">
    <name type="scientific">Paenibacillus piri</name>
    <dbReference type="NCBI Taxonomy" id="2547395"/>
    <lineage>
        <taxon>Bacteria</taxon>
        <taxon>Bacillati</taxon>
        <taxon>Bacillota</taxon>
        <taxon>Bacilli</taxon>
        <taxon>Bacillales</taxon>
        <taxon>Paenibacillaceae</taxon>
        <taxon>Paenibacillus</taxon>
    </lineage>
</organism>
<dbReference type="Pfam" id="PF01368">
    <property type="entry name" value="DHH"/>
    <property type="match status" value="1"/>
</dbReference>
<dbReference type="Proteomes" id="UP000295636">
    <property type="component" value="Unassembled WGS sequence"/>
</dbReference>
<reference evidence="3 4" key="1">
    <citation type="submission" date="2019-03" db="EMBL/GenBank/DDBJ databases">
        <title>This is whole genome sequence of Paenibacillus sp MS74 strain.</title>
        <authorList>
            <person name="Trinh H.N."/>
        </authorList>
    </citation>
    <scope>NUCLEOTIDE SEQUENCE [LARGE SCALE GENOMIC DNA]</scope>
    <source>
        <strain evidence="3 4">MS74</strain>
    </source>
</reference>
<dbReference type="SUPFAM" id="SSF64182">
    <property type="entry name" value="DHH phosphoesterases"/>
    <property type="match status" value="1"/>
</dbReference>
<keyword evidence="4" id="KW-1185">Reference proteome</keyword>
<dbReference type="InterPro" id="IPR003156">
    <property type="entry name" value="DHHA1_dom"/>
</dbReference>
<accession>A0A4R5KQX5</accession>
<protein>
    <submittedName>
        <fullName evidence="3">Bifunctional oligoribonuclease/PAP phosphatase NrnA</fullName>
    </submittedName>
</protein>
<dbReference type="InterPro" id="IPR038763">
    <property type="entry name" value="DHH_sf"/>
</dbReference>
<dbReference type="PANTHER" id="PTHR47618">
    <property type="entry name" value="BIFUNCTIONAL OLIGORIBONUCLEASE AND PAP PHOSPHATASE NRNA"/>
    <property type="match status" value="1"/>
</dbReference>
<dbReference type="InterPro" id="IPR001667">
    <property type="entry name" value="DDH_dom"/>
</dbReference>
<dbReference type="GO" id="GO:0003676">
    <property type="term" value="F:nucleic acid binding"/>
    <property type="evidence" value="ECO:0007669"/>
    <property type="project" value="InterPro"/>
</dbReference>
<feature type="domain" description="DDH" evidence="1">
    <location>
        <begin position="27"/>
        <end position="170"/>
    </location>
</feature>
<dbReference type="PANTHER" id="PTHR47618:SF1">
    <property type="entry name" value="BIFUNCTIONAL OLIGORIBONUCLEASE AND PAP PHOSPHATASE NRNA"/>
    <property type="match status" value="1"/>
</dbReference>
<gene>
    <name evidence="3" type="ORF">E1757_11840</name>
</gene>
<name>A0A4R5KQX5_9BACL</name>
<feature type="domain" description="DHHA1" evidence="2">
    <location>
        <begin position="248"/>
        <end position="331"/>
    </location>
</feature>
<evidence type="ECO:0000259" key="2">
    <source>
        <dbReference type="Pfam" id="PF02272"/>
    </source>
</evidence>
<evidence type="ECO:0000259" key="1">
    <source>
        <dbReference type="Pfam" id="PF01368"/>
    </source>
</evidence>
<dbReference type="Pfam" id="PF02272">
    <property type="entry name" value="DHHA1"/>
    <property type="match status" value="1"/>
</dbReference>
<comment type="caution">
    <text evidence="3">The sequence shown here is derived from an EMBL/GenBank/DDBJ whole genome shotgun (WGS) entry which is preliminary data.</text>
</comment>